<dbReference type="STRING" id="1401685.P857_910"/>
<evidence type="ECO:0000256" key="12">
    <source>
        <dbReference type="ARBA" id="ARBA00023136"/>
    </source>
</evidence>
<evidence type="ECO:0000256" key="5">
    <source>
        <dbReference type="ARBA" id="ARBA00022475"/>
    </source>
</evidence>
<dbReference type="PATRIC" id="fig|1401685.3.peg.145"/>
<keyword evidence="7 14" id="KW-0812">Transmembrane</keyword>
<evidence type="ECO:0000313" key="17">
    <source>
        <dbReference type="Proteomes" id="UP000018951"/>
    </source>
</evidence>
<evidence type="ECO:0000256" key="14">
    <source>
        <dbReference type="HAMAP-Rule" id="MF_02239"/>
    </source>
</evidence>
<keyword evidence="10 14" id="KW-0560">Oxidoreductase</keyword>
<evidence type="ECO:0000256" key="3">
    <source>
        <dbReference type="ARBA" id="ARBA00006501"/>
    </source>
</evidence>
<dbReference type="GO" id="GO:0046872">
    <property type="term" value="F:metal ion binding"/>
    <property type="evidence" value="ECO:0007669"/>
    <property type="project" value="UniProtKB-UniRule"/>
</dbReference>
<dbReference type="GO" id="GO:0005886">
    <property type="term" value="C:plasma membrane"/>
    <property type="evidence" value="ECO:0007669"/>
    <property type="project" value="UniProtKB-SubCell"/>
</dbReference>
<dbReference type="GO" id="GO:0070818">
    <property type="term" value="F:protoporphyrinogen oxidase activity"/>
    <property type="evidence" value="ECO:0007669"/>
    <property type="project" value="UniProtKB-UniRule"/>
</dbReference>
<dbReference type="InterPro" id="IPR005265">
    <property type="entry name" value="HemJ-like"/>
</dbReference>
<feature type="transmembrane region" description="Helical" evidence="14">
    <location>
        <begin position="12"/>
        <end position="32"/>
    </location>
</feature>
<dbReference type="HAMAP" id="MF_02239">
    <property type="entry name" value="HemJ"/>
    <property type="match status" value="1"/>
</dbReference>
<gene>
    <name evidence="16" type="ORF">P857_910</name>
</gene>
<evidence type="ECO:0000256" key="7">
    <source>
        <dbReference type="ARBA" id="ARBA00022692"/>
    </source>
</evidence>
<reference evidence="16 17" key="1">
    <citation type="journal article" date="2013" name="PLoS ONE">
        <title>Bacterial endosymbiosis in a chordate host: long-term co-evolution and conservation of secondary metabolism.</title>
        <authorList>
            <person name="Kwan J.C."/>
            <person name="Schmidt E.W."/>
        </authorList>
    </citation>
    <scope>NUCLEOTIDE SEQUENCE [LARGE SCALE GENOMIC DNA]</scope>
    <source>
        <strain evidence="17">L6</strain>
    </source>
</reference>
<proteinExistence type="inferred from homology"/>
<feature type="transmembrane region" description="Helical" evidence="14">
    <location>
        <begin position="80"/>
        <end position="102"/>
    </location>
</feature>
<keyword evidence="12 14" id="KW-0472">Membrane</keyword>
<dbReference type="EC" id="1.3.99.-" evidence="14 15"/>
<protein>
    <recommendedName>
        <fullName evidence="4 14">Protoporphyrinogen IX oxidase</fullName>
        <shortName evidence="14">PPO</shortName>
        <ecNumber evidence="14 15">1.3.99.-</ecNumber>
    </recommendedName>
</protein>
<dbReference type="PANTHER" id="PTHR40255">
    <property type="entry name" value="UPF0093 MEMBRANE PROTEIN SLR1790"/>
    <property type="match status" value="1"/>
</dbReference>
<comment type="catalytic activity">
    <reaction evidence="13 14 15">
        <text>protoporphyrinogen IX + 3 A = protoporphyrin IX + 3 AH2</text>
        <dbReference type="Rhea" id="RHEA:62000"/>
        <dbReference type="ChEBI" id="CHEBI:13193"/>
        <dbReference type="ChEBI" id="CHEBI:17499"/>
        <dbReference type="ChEBI" id="CHEBI:57306"/>
        <dbReference type="ChEBI" id="CHEBI:57307"/>
    </reaction>
</comment>
<evidence type="ECO:0000256" key="11">
    <source>
        <dbReference type="ARBA" id="ARBA00023004"/>
    </source>
</evidence>
<dbReference type="UniPathway" id="UPA00251">
    <property type="reaction ID" value="UER00324"/>
</dbReference>
<dbReference type="Pfam" id="PF03653">
    <property type="entry name" value="UPF0093"/>
    <property type="match status" value="1"/>
</dbReference>
<keyword evidence="11 14" id="KW-0408">Iron</keyword>
<dbReference type="PANTHER" id="PTHR40255:SF1">
    <property type="entry name" value="PROTOPORPHYRINOGEN IX OXIDASE"/>
    <property type="match status" value="1"/>
</dbReference>
<comment type="caution">
    <text evidence="16">The sequence shown here is derived from an EMBL/GenBank/DDBJ whole genome shotgun (WGS) entry which is preliminary data.</text>
</comment>
<keyword evidence="17" id="KW-1185">Reference proteome</keyword>
<accession>W2V2T7</accession>
<dbReference type="AlphaFoldDB" id="W2V2T7"/>
<sequence length="144" mass="17058">MNYYLFKTVKSFHIISVISWMAGMLYLPRIYSYHVKYDFSEIRSVFAIMERRLLYIILLPATVIAVCSGLVMGYATDAFYAIWFHIKMLFVFLMLVMTCFMVHFQRKFANNVNSHSALFYKIINELITLCMMIIVFVVVIKPFR</sequence>
<comment type="cofactor">
    <cofactor evidence="14 15">
        <name>heme b</name>
        <dbReference type="ChEBI" id="CHEBI:60344"/>
    </cofactor>
    <text evidence="14 15">Binds 1 heme b (iron(II)-protoporphyrin IX) group per subunit.</text>
</comment>
<evidence type="ECO:0000256" key="6">
    <source>
        <dbReference type="ARBA" id="ARBA00022617"/>
    </source>
</evidence>
<dbReference type="EMBL" id="AXCJ01000001">
    <property type="protein sequence ID" value="ETO91738.1"/>
    <property type="molecule type" value="Genomic_DNA"/>
</dbReference>
<evidence type="ECO:0000256" key="15">
    <source>
        <dbReference type="PIRNR" id="PIRNR004638"/>
    </source>
</evidence>
<comment type="similarity">
    <text evidence="3 14 15">Belongs to the HemJ family.</text>
</comment>
<feature type="binding site" description="axial binding residue" evidence="14">
    <location>
        <position position="13"/>
    </location>
    <ligand>
        <name>heme</name>
        <dbReference type="ChEBI" id="CHEBI:30413"/>
    </ligand>
    <ligandPart>
        <name>Fe</name>
        <dbReference type="ChEBI" id="CHEBI:18248"/>
    </ligandPart>
</feature>
<keyword evidence="5 14" id="KW-1003">Cell membrane</keyword>
<comment type="pathway">
    <text evidence="2 14 15">Porphyrin-containing compound metabolism; protoporphyrin-IX biosynthesis; protoporphyrin-IX from protoporphyrinogen-IX: step 1/1.</text>
</comment>
<evidence type="ECO:0000256" key="9">
    <source>
        <dbReference type="ARBA" id="ARBA00022989"/>
    </source>
</evidence>
<evidence type="ECO:0000313" key="16">
    <source>
        <dbReference type="EMBL" id="ETO91738.1"/>
    </source>
</evidence>
<comment type="subunit">
    <text evidence="14">Homodimer.</text>
</comment>
<evidence type="ECO:0000256" key="4">
    <source>
        <dbReference type="ARBA" id="ARBA00017504"/>
    </source>
</evidence>
<keyword evidence="8 14" id="KW-0479">Metal-binding</keyword>
<feature type="binding site" description="axial binding residue" evidence="14">
    <location>
        <position position="87"/>
    </location>
    <ligand>
        <name>heme</name>
        <dbReference type="ChEBI" id="CHEBI:30413"/>
    </ligand>
    <ligandPart>
        <name>Fe</name>
        <dbReference type="ChEBI" id="CHEBI:18248"/>
    </ligandPart>
</feature>
<keyword evidence="9 14" id="KW-1133">Transmembrane helix</keyword>
<feature type="transmembrane region" description="Helical" evidence="14">
    <location>
        <begin position="122"/>
        <end position="140"/>
    </location>
</feature>
<comment type="function">
    <text evidence="14 15">Catalyzes the oxidation of protoporphyrinogen IX to protoporphyrin IX.</text>
</comment>
<keyword evidence="6 14" id="KW-0349">Heme</keyword>
<feature type="transmembrane region" description="Helical" evidence="14">
    <location>
        <begin position="53"/>
        <end position="74"/>
    </location>
</feature>
<evidence type="ECO:0000256" key="8">
    <source>
        <dbReference type="ARBA" id="ARBA00022723"/>
    </source>
</evidence>
<comment type="subcellular location">
    <subcellularLocation>
        <location evidence="1 14">Cell membrane</location>
        <topology evidence="1 14">Multi-pass membrane protein</topology>
    </subcellularLocation>
</comment>
<evidence type="ECO:0000256" key="2">
    <source>
        <dbReference type="ARBA" id="ARBA00005073"/>
    </source>
</evidence>
<dbReference type="Proteomes" id="UP000018951">
    <property type="component" value="Unassembled WGS sequence"/>
</dbReference>
<organism evidence="16 17">
    <name type="scientific">Candidatus Xenolissoclinum pacificiensis L6</name>
    <dbReference type="NCBI Taxonomy" id="1401685"/>
    <lineage>
        <taxon>Bacteria</taxon>
        <taxon>Pseudomonadati</taxon>
        <taxon>Pseudomonadota</taxon>
        <taxon>Alphaproteobacteria</taxon>
        <taxon>Rickettsiales</taxon>
        <taxon>Anaplasmataceae</taxon>
        <taxon>Candidatus Xenolissoclinum</taxon>
    </lineage>
</organism>
<evidence type="ECO:0000256" key="10">
    <source>
        <dbReference type="ARBA" id="ARBA00023002"/>
    </source>
</evidence>
<name>W2V2T7_9RICK</name>
<dbReference type="GO" id="GO:0006782">
    <property type="term" value="P:protoporphyrinogen IX biosynthetic process"/>
    <property type="evidence" value="ECO:0007669"/>
    <property type="project" value="UniProtKB-UniRule"/>
</dbReference>
<evidence type="ECO:0000256" key="13">
    <source>
        <dbReference type="ARBA" id="ARBA00048390"/>
    </source>
</evidence>
<evidence type="ECO:0000256" key="1">
    <source>
        <dbReference type="ARBA" id="ARBA00004651"/>
    </source>
</evidence>
<dbReference type="PIRSF" id="PIRSF004638">
    <property type="entry name" value="UCP004638"/>
    <property type="match status" value="1"/>
</dbReference>